<reference evidence="1" key="1">
    <citation type="submission" date="2016-10" db="EMBL/GenBank/DDBJ databases">
        <title>Sequence of Gallionella enrichment culture.</title>
        <authorList>
            <person name="Poehlein A."/>
            <person name="Muehling M."/>
            <person name="Daniel R."/>
        </authorList>
    </citation>
    <scope>NUCLEOTIDE SEQUENCE</scope>
</reference>
<evidence type="ECO:0000313" key="1">
    <source>
        <dbReference type="EMBL" id="OIQ84049.1"/>
    </source>
</evidence>
<organism evidence="1">
    <name type="scientific">mine drainage metagenome</name>
    <dbReference type="NCBI Taxonomy" id="410659"/>
    <lineage>
        <taxon>unclassified sequences</taxon>
        <taxon>metagenomes</taxon>
        <taxon>ecological metagenomes</taxon>
    </lineage>
</organism>
<accession>A0A1J5QKJ0</accession>
<gene>
    <name evidence="1" type="ORF">GALL_341290</name>
</gene>
<proteinExistence type="predicted"/>
<dbReference type="AlphaFoldDB" id="A0A1J5QKJ0"/>
<comment type="caution">
    <text evidence="1">The sequence shown here is derived from an EMBL/GenBank/DDBJ whole genome shotgun (WGS) entry which is preliminary data.</text>
</comment>
<dbReference type="Pfam" id="PF19836">
    <property type="entry name" value="DUF6315"/>
    <property type="match status" value="1"/>
</dbReference>
<name>A0A1J5QKJ0_9ZZZZ</name>
<dbReference type="InterPro" id="IPR045631">
    <property type="entry name" value="DUF6315"/>
</dbReference>
<dbReference type="EMBL" id="MLJW01000649">
    <property type="protein sequence ID" value="OIQ84049.1"/>
    <property type="molecule type" value="Genomic_DNA"/>
</dbReference>
<protein>
    <submittedName>
        <fullName evidence="1">Uncharacterized protein</fullName>
    </submittedName>
</protein>
<sequence>MTSMTERAPLPTHLTALCCECGTPRSVTFKFAGAVGDCRLKCATCKTTTTHAPVRPEGWDYRESINRKITPNLEGDDAKSVVYAAVEQLETCDVRVEWEDRHGDSLVAWLERYLDDGVYFITLNENASPGLLLDALDRIWSAMATNPGRWHVVPQEDDEPARAWIGYYRK</sequence>